<dbReference type="EMBL" id="JACHVR010000001">
    <property type="protein sequence ID" value="MBB2886590.1"/>
    <property type="molecule type" value="Genomic_DNA"/>
</dbReference>
<evidence type="ECO:0000313" key="1">
    <source>
        <dbReference type="EMBL" id="MBB2886590.1"/>
    </source>
</evidence>
<dbReference type="Proteomes" id="UP000589818">
    <property type="component" value="Unassembled WGS sequence"/>
</dbReference>
<accession>A0ACC5MDA0</accession>
<name>A0ACC5MDA0_9PSED</name>
<sequence length="416" mass="44443">MNAALLAKRDAMPDYDRAIGSTPGIPCGDRTCLIGPWLLRRWLPWMASITVFCLFTATPGYGQNLPTAAGVESATVTVIEAQEIVSRATLEAVRWSGPESGPKAQRGKSIALVAEDLRNGGIVGVAQGAREAAKAMGWTLKIFDGAGSSAGRAKAFSDALAEKPDGLILCGSDALENNAALILFANRDVPVVGWHAGARPGPIDGTPVAMNVTTDPLEVARLTAMAAVAQSNGHAGVVILTDSKYSIAMAKAKAMENVIRACRECTLLEVRDVAISESGEKMPALTKELLQRYGKRWTHTLAINDIYFDYSIASLTNAAIPSDGISLLSAGDGSASAFLRIQAKTYQTVTVAEPLNLHGWQVMDELNRLFAGQPVSGFVAPIHLVNADNIAFDGGKKFQYDPDNGYRDIYRHQWNQ</sequence>
<keyword evidence="2" id="KW-1185">Reference proteome</keyword>
<gene>
    <name evidence="1" type="ORF">FHR69_002456</name>
</gene>
<organism evidence="1 2">
    <name type="scientific">Pseudomonas umsongensis</name>
    <dbReference type="NCBI Taxonomy" id="198618"/>
    <lineage>
        <taxon>Bacteria</taxon>
        <taxon>Pseudomonadati</taxon>
        <taxon>Pseudomonadota</taxon>
        <taxon>Gammaproteobacteria</taxon>
        <taxon>Pseudomonadales</taxon>
        <taxon>Pseudomonadaceae</taxon>
        <taxon>Pseudomonas</taxon>
    </lineage>
</organism>
<proteinExistence type="predicted"/>
<comment type="caution">
    <text evidence="1">The sequence shown here is derived from an EMBL/GenBank/DDBJ whole genome shotgun (WGS) entry which is preliminary data.</text>
</comment>
<reference evidence="1" key="1">
    <citation type="submission" date="2020-08" db="EMBL/GenBank/DDBJ databases">
        <title>Plant associated metagenomes--Microbial community diversity and host control of community assembly across model and emerging plant ecological genomics systems.</title>
        <authorList>
            <person name="Dangl J."/>
        </authorList>
    </citation>
    <scope>NUCLEOTIDE SEQUENCE</scope>
    <source>
        <strain evidence="1">KD5</strain>
    </source>
</reference>
<evidence type="ECO:0000313" key="2">
    <source>
        <dbReference type="Proteomes" id="UP000589818"/>
    </source>
</evidence>
<protein>
    <submittedName>
        <fullName evidence="1">Ribose transport system substrate-binding protein</fullName>
    </submittedName>
</protein>